<dbReference type="STRING" id="119224.AKK44_05915"/>
<feature type="transmembrane region" description="Helical" evidence="1">
    <location>
        <begin position="191"/>
        <end position="211"/>
    </location>
</feature>
<organism evidence="2 3">
    <name type="scientific">Streptococcus phocae</name>
    <dbReference type="NCBI Taxonomy" id="119224"/>
    <lineage>
        <taxon>Bacteria</taxon>
        <taxon>Bacillati</taxon>
        <taxon>Bacillota</taxon>
        <taxon>Bacilli</taxon>
        <taxon>Lactobacillales</taxon>
        <taxon>Streptococcaceae</taxon>
        <taxon>Streptococcus</taxon>
    </lineage>
</organism>
<feature type="transmembrane region" description="Helical" evidence="1">
    <location>
        <begin position="126"/>
        <end position="142"/>
    </location>
</feature>
<dbReference type="PANTHER" id="PTHR43483:SF3">
    <property type="entry name" value="MEMBRANE TRANSPORTER PROTEIN HI_0806-RELATED"/>
    <property type="match status" value="1"/>
</dbReference>
<evidence type="ECO:0000313" key="3">
    <source>
        <dbReference type="Proteomes" id="UP000049578"/>
    </source>
</evidence>
<comment type="caution">
    <text evidence="2">The sequence shown here is derived from an EMBL/GenBank/DDBJ whole genome shotgun (WGS) entry which is preliminary data.</text>
</comment>
<dbReference type="Proteomes" id="UP000049578">
    <property type="component" value="Unassembled WGS sequence"/>
</dbReference>
<name>A0A0N8FX53_9STRE</name>
<dbReference type="AlphaFoldDB" id="A0A0N8FX53"/>
<sequence>MFQRVKLTIQAFFCKLVIMNEMIILRLIQALLVLAMLFLFGLLVRHIKTHKINPFKRFWTGFWIGLVTDTLDTLGIGSFATTTTFFKLTKLVTDDRKLPGTMTVAHAIPVLIQSLCFIFVVRVEPLTLISMAAAAFIGAYFGTKITKNWHTPTIQRFLGILLIIAALIMVFRMVTNPGANISDSAHGLHGIWLLVGIVFNFTIGVLMTIGLGNYAPELIFFSLMGLSPAVAMPVMMLDAAMIMTASSSQFISSDRVSWDGFAGIVSGGVIGVLLAVFFLTNLDINSLKMLVVVIVILTGGMLIRSSFASTGHSSKH</sequence>
<protein>
    <submittedName>
        <fullName evidence="2">Sodium:solute symporter</fullName>
    </submittedName>
</protein>
<proteinExistence type="predicted"/>
<accession>A0A0N8FX53</accession>
<dbReference type="PATRIC" id="fig|119224.3.peg.733"/>
<feature type="transmembrane region" description="Helical" evidence="1">
    <location>
        <begin position="98"/>
        <end position="120"/>
    </location>
</feature>
<gene>
    <name evidence="2" type="ORF">AKK44_05915</name>
</gene>
<reference evidence="2 3" key="1">
    <citation type="submission" date="2015-08" db="EMBL/GenBank/DDBJ databases">
        <title>Genome sequence of Streptococcus phocae subsp. phocae ATCC 51973T isolated from liver specimen obtained from seal.</title>
        <authorList>
            <person name="Avendano-Herrera R."/>
        </authorList>
    </citation>
    <scope>NUCLEOTIDE SEQUENCE [LARGE SCALE GENOMIC DNA]</scope>
    <source>
        <strain evidence="2 3">ATCC 51973</strain>
    </source>
</reference>
<dbReference type="EMBL" id="LHQM01000025">
    <property type="protein sequence ID" value="KPJ22171.1"/>
    <property type="molecule type" value="Genomic_DNA"/>
</dbReference>
<feature type="transmembrane region" description="Helical" evidence="1">
    <location>
        <begin position="261"/>
        <end position="282"/>
    </location>
</feature>
<evidence type="ECO:0000256" key="1">
    <source>
        <dbReference type="SAM" id="Phobius"/>
    </source>
</evidence>
<feature type="transmembrane region" description="Helical" evidence="1">
    <location>
        <begin position="289"/>
        <end position="307"/>
    </location>
</feature>
<dbReference type="PANTHER" id="PTHR43483">
    <property type="entry name" value="MEMBRANE TRANSPORTER PROTEIN HI_0806-RELATED"/>
    <property type="match status" value="1"/>
</dbReference>
<keyword evidence="3" id="KW-1185">Reference proteome</keyword>
<keyword evidence="1" id="KW-1133">Transmembrane helix</keyword>
<feature type="transmembrane region" description="Helical" evidence="1">
    <location>
        <begin position="63"/>
        <end position="86"/>
    </location>
</feature>
<evidence type="ECO:0000313" key="2">
    <source>
        <dbReference type="EMBL" id="KPJ22171.1"/>
    </source>
</evidence>
<feature type="transmembrane region" description="Helical" evidence="1">
    <location>
        <begin position="154"/>
        <end position="171"/>
    </location>
</feature>
<keyword evidence="1" id="KW-0812">Transmembrane</keyword>
<feature type="transmembrane region" description="Helical" evidence="1">
    <location>
        <begin position="218"/>
        <end position="241"/>
    </location>
</feature>
<feature type="transmembrane region" description="Helical" evidence="1">
    <location>
        <begin position="23"/>
        <end position="43"/>
    </location>
</feature>
<keyword evidence="1" id="KW-0472">Membrane</keyword>